<protein>
    <submittedName>
        <fullName evidence="1">Uncharacterized protein</fullName>
    </submittedName>
</protein>
<dbReference type="EMBL" id="LCYA01000048">
    <property type="protein sequence ID" value="KWV89360.1"/>
    <property type="molecule type" value="Genomic_DNA"/>
</dbReference>
<reference evidence="1 2" key="1">
    <citation type="submission" date="2015-05" db="EMBL/GenBank/DDBJ databases">
        <title>A genomic and transcriptomic approach to investigate the blue pigment phenotype in Pseudomonas fluorescens.</title>
        <authorList>
            <person name="Andreani N.A."/>
            <person name="Cardazzo B."/>
        </authorList>
    </citation>
    <scope>NUCLEOTIDE SEQUENCE [LARGE SCALE GENOMIC DNA]</scope>
    <source>
        <strain evidence="1 2">Ps_22</strain>
    </source>
</reference>
<comment type="caution">
    <text evidence="1">The sequence shown here is derived from an EMBL/GenBank/DDBJ whole genome shotgun (WGS) entry which is preliminary data.</text>
</comment>
<organism evidence="1 2">
    <name type="scientific">Pseudomonas fluorescens</name>
    <dbReference type="NCBI Taxonomy" id="294"/>
    <lineage>
        <taxon>Bacteria</taxon>
        <taxon>Pseudomonadati</taxon>
        <taxon>Pseudomonadota</taxon>
        <taxon>Gammaproteobacteria</taxon>
        <taxon>Pseudomonadales</taxon>
        <taxon>Pseudomonadaceae</taxon>
        <taxon>Pseudomonas</taxon>
    </lineage>
</organism>
<evidence type="ECO:0000313" key="1">
    <source>
        <dbReference type="EMBL" id="KWV89360.1"/>
    </source>
</evidence>
<name>A0A109LKE6_PSEFL</name>
<sequence>MSYTTSTINELFRLRDRVGLSTASGFKARVRFVQLAYRHNLVREITSYHLWDRGFEGLGERTFDTCFEMGDSPEVIAELIRDARAHGYAGNIEMEVGNPDCFARWCGYADRQQELAF</sequence>
<dbReference type="RefSeq" id="WP_060763805.1">
    <property type="nucleotide sequence ID" value="NZ_LCYA01000048.1"/>
</dbReference>
<dbReference type="PATRIC" id="fig|294.194.peg.1147"/>
<gene>
    <name evidence="1" type="ORF">PFLmoz3_00996</name>
</gene>
<accession>A0A109LKE6</accession>
<dbReference type="AlphaFoldDB" id="A0A109LKE6"/>
<proteinExistence type="predicted"/>
<dbReference type="Proteomes" id="UP000061348">
    <property type="component" value="Unassembled WGS sequence"/>
</dbReference>
<evidence type="ECO:0000313" key="2">
    <source>
        <dbReference type="Proteomes" id="UP000061348"/>
    </source>
</evidence>